<feature type="region of interest" description="Disordered" evidence="1">
    <location>
        <begin position="422"/>
        <end position="513"/>
    </location>
</feature>
<sequence length="1294" mass="136588">MSNNVALDSWHLDSPLSNLSTPSQADESATTASDRIFFGPLQSPEKKYAAPSGGARFRTPIRRSTRLSTAMVPLPLFPETVAEGVSTREGTPEEDSLPDEPSIILASRVLSACSNPSPPPSPPPTLPQPLREFDDIQLVDVTDPDDEEDTNVSTPKGPLIALDGLSEPIVSSSPFIPPPPVTAPEHPDDQTDVSQPDLITFDSFSEADPGPNHVASIPSSVAASTPSRLVPKSIDDLLSMSPNPISTSSAQAERAVMQEIVMANDATVTPDEEMEVVHSLVHGGGPRAPSPPLIEMTAPEEETVSDAPAPMNELAVTSEEDSPPLRRSTRPRRSRSSLPQTVTTPSPKVISPDKRVDVEAANDSDTTPQSQQRKRKAKPSPAREDKGDEAAAEVLATPKSLPQLARSHRELGSLSPLSAAVLTQLLPPGGDSVSGPSTPLPPPPEGGSPATETLHAPAPKTPPHQTTSFVFPRVGSSDTLGDARRPKSPLRPFSPYRFAEGSRTPARRVPITQAIAEGTYSSQKLLGSFATTHPPQAPGSPVFKKPDLDNPGRSPARRVPMSEALPVPPPSPVRVDKGKGKAVFRTQSPVRVPSAPPRERNASAEPPLAFGRKARGTSVEPSIRPPALGRRPLFQKPASSDGTSSSVLKPRTVLPFPITGQQRLPPAIPEAEEPSSSVARPRVIAATASPVKHGSSLRQPSAGAGSKIPRIGVKPYARPRAGAADAPPSKLPTPAKARIVTKAKPLRIINVGSSSGGSSSDEGPAASTAVKRAAVHVPDSRRALMTQSSTTPSDSDGAHGLKRKREPETAGLKTSTPGAQPVIVMRKVVPGMFNKGKETSSGSTPRALPSAGGRTALTSPQKPSGPIKARSALDWKKPQPEGQPPPAAPAPLKAEKGASVTQHSPESVSLPVVVDAQAVPTKDTREPSPPPRVDVPDPAPAPPPAAAPPPAPTSVLTEESPDVANEAVHSEPAPPPAAEETTTSQRQRRSTRSKRGSAPSTDVFGSVVSTTSTRPSQSRRRGPLPSETAGPFAGMSALALKTLTSANTVRNQQQVVIIQTEVIRKEGPRPDSPTTRVRSALEKQKEELALQRKERAERRARRSTGSDLDDPPAGSTTGDETAMDGAPDGGDASFMSVDRDGDSEAVPIRHRRGPGDEEDYETPPRPERPAKRGRFEGGDDEGAKERDPPQRRVKWDKGLHTTVFLNDTPPKPKWNTKAVPSHKSCLTPAAKALRLDTLGNVLNAEAPLGGLVKENITVKKFVFEDDAVPEPETPAPPPDPPVKSTRSKSKKTKS</sequence>
<feature type="region of interest" description="Disordered" evidence="1">
    <location>
        <begin position="1059"/>
        <end position="1222"/>
    </location>
</feature>
<gene>
    <name evidence="2" type="ORF">OH76DRAFT_1551234</name>
</gene>
<feature type="compositionally biased region" description="Basic and acidic residues" evidence="1">
    <location>
        <begin position="1162"/>
        <end position="1199"/>
    </location>
</feature>
<accession>A0A371DWB3</accession>
<feature type="region of interest" description="Disordered" evidence="1">
    <location>
        <begin position="1"/>
        <end position="64"/>
    </location>
</feature>
<feature type="compositionally biased region" description="Basic residues" evidence="1">
    <location>
        <begin position="986"/>
        <end position="995"/>
    </location>
</feature>
<feature type="compositionally biased region" description="Pro residues" evidence="1">
    <location>
        <begin position="1271"/>
        <end position="1281"/>
    </location>
</feature>
<feature type="compositionally biased region" description="Polar residues" evidence="1">
    <location>
        <begin position="637"/>
        <end position="647"/>
    </location>
</feature>
<reference evidence="2 3" key="1">
    <citation type="journal article" date="2018" name="Biotechnol. Biofuels">
        <title>Integrative visual omics of the white-rot fungus Polyporus brumalis exposes the biotechnological potential of its oxidative enzymes for delignifying raw plant biomass.</title>
        <authorList>
            <person name="Miyauchi S."/>
            <person name="Rancon A."/>
            <person name="Drula E."/>
            <person name="Hage H."/>
            <person name="Chaduli D."/>
            <person name="Favel A."/>
            <person name="Grisel S."/>
            <person name="Henrissat B."/>
            <person name="Herpoel-Gimbert I."/>
            <person name="Ruiz-Duenas F.J."/>
            <person name="Chevret D."/>
            <person name="Hainaut M."/>
            <person name="Lin J."/>
            <person name="Wang M."/>
            <person name="Pangilinan J."/>
            <person name="Lipzen A."/>
            <person name="Lesage-Meessen L."/>
            <person name="Navarro D."/>
            <person name="Riley R."/>
            <person name="Grigoriev I.V."/>
            <person name="Zhou S."/>
            <person name="Raouche S."/>
            <person name="Rosso M.N."/>
        </authorList>
    </citation>
    <scope>NUCLEOTIDE SEQUENCE [LARGE SCALE GENOMIC DNA]</scope>
    <source>
        <strain evidence="2 3">BRFM 1820</strain>
    </source>
</reference>
<feature type="region of interest" description="Disordered" evidence="1">
    <location>
        <begin position="1267"/>
        <end position="1294"/>
    </location>
</feature>
<feature type="compositionally biased region" description="Basic residues" evidence="1">
    <location>
        <begin position="1285"/>
        <end position="1294"/>
    </location>
</feature>
<feature type="compositionally biased region" description="Polar residues" evidence="1">
    <location>
        <begin position="217"/>
        <end position="227"/>
    </location>
</feature>
<evidence type="ECO:0000313" key="2">
    <source>
        <dbReference type="EMBL" id="RDX56840.1"/>
    </source>
</evidence>
<protein>
    <submittedName>
        <fullName evidence="2">Uncharacterized protein</fullName>
    </submittedName>
</protein>
<feature type="region of interest" description="Disordered" evidence="1">
    <location>
        <begin position="270"/>
        <end position="408"/>
    </location>
</feature>
<feature type="compositionally biased region" description="Pro residues" evidence="1">
    <location>
        <begin position="116"/>
        <end position="127"/>
    </location>
</feature>
<organism evidence="2 3">
    <name type="scientific">Lentinus brumalis</name>
    <dbReference type="NCBI Taxonomy" id="2498619"/>
    <lineage>
        <taxon>Eukaryota</taxon>
        <taxon>Fungi</taxon>
        <taxon>Dikarya</taxon>
        <taxon>Basidiomycota</taxon>
        <taxon>Agaricomycotina</taxon>
        <taxon>Agaricomycetes</taxon>
        <taxon>Polyporales</taxon>
        <taxon>Polyporaceae</taxon>
        <taxon>Lentinus</taxon>
    </lineage>
</organism>
<evidence type="ECO:0000256" key="1">
    <source>
        <dbReference type="SAM" id="MobiDB-lite"/>
    </source>
</evidence>
<feature type="compositionally biased region" description="Low complexity" evidence="1">
    <location>
        <begin position="715"/>
        <end position="728"/>
    </location>
</feature>
<feature type="compositionally biased region" description="Polar residues" evidence="1">
    <location>
        <begin position="785"/>
        <end position="794"/>
    </location>
</feature>
<evidence type="ECO:0000313" key="3">
    <source>
        <dbReference type="Proteomes" id="UP000256964"/>
    </source>
</evidence>
<keyword evidence="3" id="KW-1185">Reference proteome</keyword>
<feature type="region of interest" description="Disordered" evidence="1">
    <location>
        <begin position="526"/>
        <end position="1031"/>
    </location>
</feature>
<dbReference type="OrthoDB" id="2148418at2759"/>
<proteinExistence type="predicted"/>
<dbReference type="EMBL" id="KZ857380">
    <property type="protein sequence ID" value="RDX56840.1"/>
    <property type="molecule type" value="Genomic_DNA"/>
</dbReference>
<name>A0A371DWB3_9APHY</name>
<feature type="compositionally biased region" description="Polar residues" evidence="1">
    <location>
        <begin position="15"/>
        <end position="33"/>
    </location>
</feature>
<dbReference type="STRING" id="139420.A0A371DWB3"/>
<feature type="region of interest" description="Disordered" evidence="1">
    <location>
        <begin position="80"/>
        <end position="227"/>
    </location>
</feature>
<dbReference type="Proteomes" id="UP000256964">
    <property type="component" value="Unassembled WGS sequence"/>
</dbReference>
<feature type="compositionally biased region" description="Pro residues" evidence="1">
    <location>
        <begin position="927"/>
        <end position="952"/>
    </location>
</feature>
<feature type="compositionally biased region" description="Basic and acidic residues" evidence="1">
    <location>
        <begin position="1079"/>
        <end position="1097"/>
    </location>
</feature>